<dbReference type="OMA" id="AGAYWYY"/>
<dbReference type="Proteomes" id="UP000887568">
    <property type="component" value="Unplaced"/>
</dbReference>
<reference evidence="2" key="1">
    <citation type="submission" date="2022-11" db="UniProtKB">
        <authorList>
            <consortium name="EnsemblMetazoa"/>
        </authorList>
    </citation>
    <scope>IDENTIFICATION</scope>
</reference>
<dbReference type="OrthoDB" id="10330056at2759"/>
<keyword evidence="1" id="KW-0472">Membrane</keyword>
<keyword evidence="3" id="KW-1185">Reference proteome</keyword>
<protein>
    <submittedName>
        <fullName evidence="2">Uncharacterized protein</fullName>
    </submittedName>
</protein>
<evidence type="ECO:0000256" key="1">
    <source>
        <dbReference type="SAM" id="Phobius"/>
    </source>
</evidence>
<dbReference type="AlphaFoldDB" id="A0A914BN62"/>
<dbReference type="RefSeq" id="XP_038076912.1">
    <property type="nucleotide sequence ID" value="XM_038220984.1"/>
</dbReference>
<feature type="transmembrane region" description="Helical" evidence="1">
    <location>
        <begin position="23"/>
        <end position="41"/>
    </location>
</feature>
<dbReference type="EnsemblMetazoa" id="XM_038220984.1">
    <property type="protein sequence ID" value="XP_038076912.1"/>
    <property type="gene ID" value="LOC119744826"/>
</dbReference>
<keyword evidence="1" id="KW-1133">Transmembrane helix</keyword>
<evidence type="ECO:0000313" key="2">
    <source>
        <dbReference type="EnsemblMetazoa" id="XP_038076912.1"/>
    </source>
</evidence>
<sequence>MAILDQHCFCCVPLRQGALVSSILFLLVSAATALLYVWGLLDLLQQGNKFATQPHETVTATLVLTYILIGLHGVVMILAAIIMFIGAFCNSAGSAAFFSVILAIGTVIELGYVVYLGIITDDQLGGLSNQPYFLFLIIWYAVRAIWNIHLVITSWSLYQYFRSKGFVAGNR</sequence>
<proteinExistence type="predicted"/>
<dbReference type="GeneID" id="119744826"/>
<feature type="transmembrane region" description="Helical" evidence="1">
    <location>
        <begin position="61"/>
        <end position="88"/>
    </location>
</feature>
<feature type="transmembrane region" description="Helical" evidence="1">
    <location>
        <begin position="132"/>
        <end position="158"/>
    </location>
</feature>
<dbReference type="PANTHER" id="PTHR36694">
    <property type="entry name" value="PASIFLORA 1, ISOFORM A-RELATED"/>
    <property type="match status" value="1"/>
</dbReference>
<accession>A0A914BN62</accession>
<keyword evidence="1" id="KW-0812">Transmembrane</keyword>
<name>A0A914BN62_PATMI</name>
<dbReference type="PANTHER" id="PTHR36694:SF11">
    <property type="entry name" value="LP21121P-RELATED"/>
    <property type="match status" value="1"/>
</dbReference>
<feature type="transmembrane region" description="Helical" evidence="1">
    <location>
        <begin position="95"/>
        <end position="120"/>
    </location>
</feature>
<organism evidence="2 3">
    <name type="scientific">Patiria miniata</name>
    <name type="common">Bat star</name>
    <name type="synonym">Asterina miniata</name>
    <dbReference type="NCBI Taxonomy" id="46514"/>
    <lineage>
        <taxon>Eukaryota</taxon>
        <taxon>Metazoa</taxon>
        <taxon>Echinodermata</taxon>
        <taxon>Eleutherozoa</taxon>
        <taxon>Asterozoa</taxon>
        <taxon>Asteroidea</taxon>
        <taxon>Valvatacea</taxon>
        <taxon>Valvatida</taxon>
        <taxon>Asterinidae</taxon>
        <taxon>Patiria</taxon>
    </lineage>
</organism>
<evidence type="ECO:0000313" key="3">
    <source>
        <dbReference type="Proteomes" id="UP000887568"/>
    </source>
</evidence>